<proteinExistence type="predicted"/>
<sequence length="97" mass="10986">MITKIIDRKEFVATLASEGFAEGIVVDREPNGFLDDHVHSFEAKALILSGELRMRVADEERLYQPGSIFHLLANQPHAEFYGPEGVQYLVGRKEEKN</sequence>
<dbReference type="InterPro" id="IPR011051">
    <property type="entry name" value="RmlC_Cupin_sf"/>
</dbReference>
<dbReference type="RefSeq" id="WP_221313878.1">
    <property type="nucleotide sequence ID" value="NZ_JAAOZT010000017.1"/>
</dbReference>
<reference evidence="1 2" key="1">
    <citation type="submission" date="2020-08" db="EMBL/GenBank/DDBJ databases">
        <title>Genomic Encyclopedia of Type Strains, Phase IV (KMG-IV): sequencing the most valuable type-strain genomes for metagenomic binning, comparative biology and taxonomic classification.</title>
        <authorList>
            <person name="Goeker M."/>
        </authorList>
    </citation>
    <scope>NUCLEOTIDE SEQUENCE [LARGE SCALE GENOMIC DNA]</scope>
    <source>
        <strain evidence="1 2">DSM 23240</strain>
    </source>
</reference>
<evidence type="ECO:0000313" key="2">
    <source>
        <dbReference type="Proteomes" id="UP000571084"/>
    </source>
</evidence>
<organism evidence="1 2">
    <name type="scientific">Glaciimonas immobilis</name>
    <dbReference type="NCBI Taxonomy" id="728004"/>
    <lineage>
        <taxon>Bacteria</taxon>
        <taxon>Pseudomonadati</taxon>
        <taxon>Pseudomonadota</taxon>
        <taxon>Betaproteobacteria</taxon>
        <taxon>Burkholderiales</taxon>
        <taxon>Oxalobacteraceae</taxon>
        <taxon>Glaciimonas</taxon>
    </lineage>
</organism>
<comment type="caution">
    <text evidence="1">The sequence shown here is derived from an EMBL/GenBank/DDBJ whole genome shotgun (WGS) entry which is preliminary data.</text>
</comment>
<keyword evidence="1" id="KW-0560">Oxidoreductase</keyword>
<dbReference type="AlphaFoldDB" id="A0A840RXM3"/>
<keyword evidence="2" id="KW-1185">Reference proteome</keyword>
<dbReference type="GO" id="GO:0051213">
    <property type="term" value="F:dioxygenase activity"/>
    <property type="evidence" value="ECO:0007669"/>
    <property type="project" value="UniProtKB-KW"/>
</dbReference>
<keyword evidence="1" id="KW-0223">Dioxygenase</keyword>
<name>A0A840RXM3_9BURK</name>
<protein>
    <submittedName>
        <fullName evidence="1">Quercetin dioxygenase-like cupin family protein</fullName>
    </submittedName>
</protein>
<dbReference type="InterPro" id="IPR014710">
    <property type="entry name" value="RmlC-like_jellyroll"/>
</dbReference>
<dbReference type="Proteomes" id="UP000571084">
    <property type="component" value="Unassembled WGS sequence"/>
</dbReference>
<dbReference type="Gene3D" id="2.60.120.10">
    <property type="entry name" value="Jelly Rolls"/>
    <property type="match status" value="1"/>
</dbReference>
<dbReference type="SUPFAM" id="SSF51182">
    <property type="entry name" value="RmlC-like cupins"/>
    <property type="match status" value="1"/>
</dbReference>
<accession>A0A840RXM3</accession>
<dbReference type="EMBL" id="JACHHQ010000021">
    <property type="protein sequence ID" value="MBB5202665.1"/>
    <property type="molecule type" value="Genomic_DNA"/>
</dbReference>
<evidence type="ECO:0000313" key="1">
    <source>
        <dbReference type="EMBL" id="MBB5202665.1"/>
    </source>
</evidence>
<gene>
    <name evidence="1" type="ORF">HNR39_004535</name>
</gene>